<reference evidence="1 2" key="1">
    <citation type="submission" date="2015-06" db="EMBL/GenBank/DDBJ databases">
        <title>Draft genome of the ant-associated black yeast Phialophora attae CBS 131958.</title>
        <authorList>
            <person name="Moreno L.F."/>
            <person name="Stielow B.J."/>
            <person name="de Hoog S."/>
            <person name="Vicente V.A."/>
            <person name="Weiss V.A."/>
            <person name="de Vries M."/>
            <person name="Cruz L.M."/>
            <person name="Souza E.M."/>
        </authorList>
    </citation>
    <scope>NUCLEOTIDE SEQUENCE [LARGE SCALE GENOMIC DNA]</scope>
    <source>
        <strain evidence="1 2">CBS 131958</strain>
    </source>
</reference>
<name>A0A0N0NQY3_9EURO</name>
<accession>A0A0N0NQY3</accession>
<protein>
    <submittedName>
        <fullName evidence="1">Uncharacterized protein</fullName>
    </submittedName>
</protein>
<evidence type="ECO:0000313" key="2">
    <source>
        <dbReference type="Proteomes" id="UP000038010"/>
    </source>
</evidence>
<dbReference type="Proteomes" id="UP000038010">
    <property type="component" value="Unassembled WGS sequence"/>
</dbReference>
<organism evidence="1 2">
    <name type="scientific">Cyphellophora attinorum</name>
    <dbReference type="NCBI Taxonomy" id="1664694"/>
    <lineage>
        <taxon>Eukaryota</taxon>
        <taxon>Fungi</taxon>
        <taxon>Dikarya</taxon>
        <taxon>Ascomycota</taxon>
        <taxon>Pezizomycotina</taxon>
        <taxon>Eurotiomycetes</taxon>
        <taxon>Chaetothyriomycetidae</taxon>
        <taxon>Chaetothyriales</taxon>
        <taxon>Cyphellophoraceae</taxon>
        <taxon>Cyphellophora</taxon>
    </lineage>
</organism>
<dbReference type="RefSeq" id="XP_018004424.1">
    <property type="nucleotide sequence ID" value="XM_018149159.1"/>
</dbReference>
<gene>
    <name evidence="1" type="ORF">AB675_8691</name>
</gene>
<proteinExistence type="predicted"/>
<dbReference type="EMBL" id="LFJN01000003">
    <property type="protein sequence ID" value="KPI44461.1"/>
    <property type="molecule type" value="Genomic_DNA"/>
</dbReference>
<comment type="caution">
    <text evidence="1">The sequence shown here is derived from an EMBL/GenBank/DDBJ whole genome shotgun (WGS) entry which is preliminary data.</text>
</comment>
<sequence>MSEQGTQRPSGQGTITNLARWHWTQYTSALESLVHGNTKPGIDLLLELVVDPQLPWALRALVNLSLARETDVRRYPISVKRAWISRAEAVIDIVKRDGKQATIDHVESQRQATINIVDEQEREGVPARSKMRIRAPAAMG</sequence>
<keyword evidence="2" id="KW-1185">Reference proteome</keyword>
<dbReference type="VEuPathDB" id="FungiDB:AB675_8691"/>
<evidence type="ECO:0000313" key="1">
    <source>
        <dbReference type="EMBL" id="KPI44461.1"/>
    </source>
</evidence>
<dbReference type="AlphaFoldDB" id="A0A0N0NQY3"/>
<dbReference type="GeneID" id="28741039"/>